<evidence type="ECO:0000259" key="2">
    <source>
        <dbReference type="PROSITE" id="PS50004"/>
    </source>
</evidence>
<dbReference type="Gene3D" id="1.10.357.50">
    <property type="match status" value="1"/>
</dbReference>
<evidence type="ECO:0000256" key="1">
    <source>
        <dbReference type="SAM" id="MobiDB-lite"/>
    </source>
</evidence>
<proteinExistence type="predicted"/>
<dbReference type="STRING" id="983644.G3J4Z8"/>
<organism evidence="5 6">
    <name type="scientific">Cordyceps militaris (strain CM01)</name>
    <name type="common">Caterpillar fungus</name>
    <dbReference type="NCBI Taxonomy" id="983644"/>
    <lineage>
        <taxon>Eukaryota</taxon>
        <taxon>Fungi</taxon>
        <taxon>Dikarya</taxon>
        <taxon>Ascomycota</taxon>
        <taxon>Pezizomycotina</taxon>
        <taxon>Sordariomycetes</taxon>
        <taxon>Hypocreomycetidae</taxon>
        <taxon>Hypocreales</taxon>
        <taxon>Cordycipitaceae</taxon>
        <taxon>Cordyceps</taxon>
    </lineage>
</organism>
<dbReference type="PROSITE" id="PS50004">
    <property type="entry name" value="C2"/>
    <property type="match status" value="1"/>
</dbReference>
<dbReference type="eggNOG" id="ENOG502QQWJ">
    <property type="taxonomic scope" value="Eukaryota"/>
</dbReference>
<dbReference type="EMBL" id="JH126399">
    <property type="protein sequence ID" value="EGX96761.1"/>
    <property type="molecule type" value="Genomic_DNA"/>
</dbReference>
<evidence type="ECO:0000259" key="4">
    <source>
        <dbReference type="PROSITE" id="PS51259"/>
    </source>
</evidence>
<keyword evidence="6" id="KW-1185">Reference proteome</keyword>
<dbReference type="InterPro" id="IPR035892">
    <property type="entry name" value="C2_domain_sf"/>
</dbReference>
<dbReference type="InterPro" id="IPR014770">
    <property type="entry name" value="Munc13_1"/>
</dbReference>
<dbReference type="InParanoid" id="G3J4Z8"/>
<name>G3J4Z8_CORMM</name>
<reference evidence="5 6" key="1">
    <citation type="journal article" date="2011" name="Genome Biol.">
        <title>Genome sequence of the insect pathogenic fungus Cordyceps militaris, a valued traditional Chinese medicine.</title>
        <authorList>
            <person name="Zheng P."/>
            <person name="Xia Y."/>
            <person name="Xiao G."/>
            <person name="Xiong C."/>
            <person name="Hu X."/>
            <person name="Zhang S."/>
            <person name="Zheng H."/>
            <person name="Huang Y."/>
            <person name="Zhou Y."/>
            <person name="Wang S."/>
            <person name="Zhao G.P."/>
            <person name="Liu X."/>
            <person name="St Leger R.J."/>
            <person name="Wang C."/>
        </authorList>
    </citation>
    <scope>NUCLEOTIDE SEQUENCE [LARGE SCALE GENOMIC DNA]</scope>
    <source>
        <strain evidence="5 6">CM01</strain>
    </source>
</reference>
<dbReference type="GeneID" id="18163450"/>
<evidence type="ECO:0000313" key="6">
    <source>
        <dbReference type="Proteomes" id="UP000001610"/>
    </source>
</evidence>
<feature type="region of interest" description="Disordered" evidence="1">
    <location>
        <begin position="1"/>
        <end position="27"/>
    </location>
</feature>
<dbReference type="Pfam" id="PF00168">
    <property type="entry name" value="C2"/>
    <property type="match status" value="1"/>
</dbReference>
<evidence type="ECO:0000259" key="3">
    <source>
        <dbReference type="PROSITE" id="PS51258"/>
    </source>
</evidence>
<feature type="domain" description="C2" evidence="2">
    <location>
        <begin position="899"/>
        <end position="1017"/>
    </location>
</feature>
<dbReference type="KEGG" id="cmt:CCM_01419"/>
<dbReference type="RefSeq" id="XP_006666638.1">
    <property type="nucleotide sequence ID" value="XM_006666575.1"/>
</dbReference>
<dbReference type="InterPro" id="IPR010439">
    <property type="entry name" value="MUN_dom"/>
</dbReference>
<sequence length="1393" mass="158705">MSQDFRRSSVGRRLKNSSRDSGRRIHAKSKSTIVLVEHDEARSFALRTAYLHYLLQPKTKRKQYVAAPKPPARTHTSVGQLVQEYVSGSASTLKLPSNFPAALLDRVGGVLRGSERLPGFNDAAVKRSFAEAYTAFSEKTFRKNIEKERKFEPLVLIFYSSATKAAQKGRAPDDDSWKLLPDRHLAMFVRLAATILRDQGHERDKSELLNRLISLENKLLTNDQDLVSSGSDSAGTTIEVVVPLSYDVKDMPMVQIVAGIFGLSLSEVQAEVNEKRSVWTEEAALRDLKTYQQRLTSNGSGALRNDDFDVEESFTEWQKSEAHFLSQLMLEILTAKPELAKSSSSSDKTLPSRPQSMYAENQAYADLSRAISSIDTSLGFDPLASISSISSDANSIRTVEESGLYTFIPPDPRAFYKYILQHAVAFDQLHADPAIDYQPLSKQSIDLMTELCVRWRLPHASRLIALLEVAARKFLDQEIVPEELDTILDVVKTPQPEPKKAPYIQNYSSPLTDIPPSKWTIHDFAVYQSTFHSIHDAILRELYDIMAQCYDSKPPNIGAVMFILENHIYKDEIFTPRAEAVTEFTEYLTTALRNKAVEVYRENMRKEIPVVKEKWEFAHVVKLGKTITKLCDRIRKRYKNNQTIMGMDPFAILVEEVFPNFESDAGAILESILGQAKVSGEDIDIEDGFELYKELVAIRRIHHEYLPNKAFTFNIENLLVDFVWRWIRSAEGKMSDYVDQAIKQDQFQVRTEHGHDTEQHCIARDSERHSVSVIDLFMLFNQTVDQVFKLEWDNDEHHARFMTALARSFSAGLGRYCEVLEQRFAKEMDRPSAEQIAMQTKSAQEKWVQYAKDAWNNKEKAEPFQFFAESFVKLNNIEYAMQELDKLERSMNSDACAELLEKIDGPKKQTRRPSKYTFTIKVVEAEDLKACDPNGYSDPYVVFGDEYQKRLYKTRIIYRNLNPRWDESFEFTVQGPVNLIATVWDHDTFGDHDYVGRTSLKIDPAHFGDYLPREFWLDLDSQGRMLIRVSMEGERDDIQFHFGKAFRHLKRAERDMVRKITDKVCCVKHFTNENMLTKEKLTSQINSTLSIETLRGLLGLNGLGSQVTNLWKKRTSTLPAVTPAQIEHALSPLFTYFDENFAIMKQTLTDATMIAVMTRLWKEVLMTIENLLVPPVSDKPSTQKSLGRRELDIVYHWLDLLFGFFNAKDEQSGEQLGVPAEVLKSPKWHELASLNFFYFEDSNSLIRESERMASATAQRTQQALVSNQQTMRHSAPPGFGAALGGAGAFASMGTIRRGKSIMMSRNLGTMRKAKEAKRRETQADPSDDMILRILRMRPEAANYLKERHRQKERQAATAAAALIVKNSVTAGWNTGLGGSAAASHFGRMNLPRR</sequence>
<dbReference type="SUPFAM" id="SSF49562">
    <property type="entry name" value="C2 domain (Calcium/lipid-binding domain, CaLB)"/>
    <property type="match status" value="1"/>
</dbReference>
<dbReference type="InterPro" id="IPR000008">
    <property type="entry name" value="C2_dom"/>
</dbReference>
<dbReference type="OMA" id="VLKSPKW"/>
<dbReference type="Gene3D" id="1.20.58.1100">
    <property type="match status" value="1"/>
</dbReference>
<dbReference type="Gene3D" id="2.60.40.150">
    <property type="entry name" value="C2 domain"/>
    <property type="match status" value="1"/>
</dbReference>
<dbReference type="FunCoup" id="G3J4Z8">
    <property type="interactions" value="52"/>
</dbReference>
<protein>
    <submittedName>
        <fullName evidence="5">C2 domain containing protein</fullName>
    </submittedName>
</protein>
<gene>
    <name evidence="5" type="ORF">CCM_01419</name>
</gene>
<dbReference type="PANTHER" id="PTHR47263:SF1">
    <property type="entry name" value="C2 DOMAIN PROTEIN (AFU_ORTHOLOGUE AFUA_7G02350)"/>
    <property type="match status" value="1"/>
</dbReference>
<dbReference type="Proteomes" id="UP000001610">
    <property type="component" value="Unassembled WGS sequence"/>
</dbReference>
<evidence type="ECO:0000313" key="5">
    <source>
        <dbReference type="EMBL" id="EGX96761.1"/>
    </source>
</evidence>
<dbReference type="InterPro" id="IPR052811">
    <property type="entry name" value="Glucose_resp_signaling"/>
</dbReference>
<dbReference type="PROSITE" id="PS51258">
    <property type="entry name" value="MHD1"/>
    <property type="match status" value="1"/>
</dbReference>
<dbReference type="InterPro" id="IPR014772">
    <property type="entry name" value="Munc13_dom-2"/>
</dbReference>
<dbReference type="OrthoDB" id="2015333at2759"/>
<dbReference type="PANTHER" id="PTHR47263">
    <property type="entry name" value="ADENYLATE CYCLASE ACTIVATION PROTEIN GIT1"/>
    <property type="match status" value="1"/>
</dbReference>
<feature type="domain" description="MHD1" evidence="3">
    <location>
        <begin position="689"/>
        <end position="820"/>
    </location>
</feature>
<dbReference type="Pfam" id="PF06292">
    <property type="entry name" value="MUN"/>
    <property type="match status" value="1"/>
</dbReference>
<dbReference type="CDD" id="cd04043">
    <property type="entry name" value="C2_Munc13_fungal"/>
    <property type="match status" value="1"/>
</dbReference>
<accession>G3J4Z8</accession>
<dbReference type="HOGENOM" id="CLU_003023_0_0_1"/>
<dbReference type="PROSITE" id="PS51259">
    <property type="entry name" value="MHD2"/>
    <property type="match status" value="1"/>
</dbReference>
<feature type="domain" description="MHD2" evidence="4">
    <location>
        <begin position="1127"/>
        <end position="1249"/>
    </location>
</feature>
<dbReference type="SMART" id="SM00239">
    <property type="entry name" value="C2"/>
    <property type="match status" value="1"/>
</dbReference>
<dbReference type="VEuPathDB" id="FungiDB:CCM_01419"/>